<reference evidence="2 3" key="1">
    <citation type="submission" date="2017-11" db="EMBL/GenBank/DDBJ databases">
        <title>Genome sequencing of a diverse group of Pseudomonas species.</title>
        <authorList>
            <person name="Loper J."/>
        </authorList>
    </citation>
    <scope>NUCLEOTIDE SEQUENCE [LARGE SCALE GENOMIC DNA]</scope>
    <source>
        <strain evidence="2 3">LMG 25716</strain>
    </source>
</reference>
<dbReference type="EMBL" id="PHHE01000001">
    <property type="protein sequence ID" value="PKA72954.1"/>
    <property type="molecule type" value="Genomic_DNA"/>
</dbReference>
<keyword evidence="1" id="KW-0732">Signal</keyword>
<sequence length="168" mass="18607">MNKIISICCVVLSGSVWAGQPSEDAINQMYNSRVDEMMESTGMNFENAVATKSIASEWRANNARAQLKFSKPMMYYGRLSKVLVNNGNADLLLDSGSPSEVTVTLSAYQAWPWKLTGDEWSIGGVQSNLQFAANLNAGAKLYFQCRRVEFVGKIYLVNCLAFPEKITN</sequence>
<feature type="signal peptide" evidence="1">
    <location>
        <begin position="1"/>
        <end position="18"/>
    </location>
</feature>
<accession>A0ABX4Q831</accession>
<evidence type="ECO:0000313" key="3">
    <source>
        <dbReference type="Proteomes" id="UP000232455"/>
    </source>
</evidence>
<dbReference type="Proteomes" id="UP000232455">
    <property type="component" value="Unassembled WGS sequence"/>
</dbReference>
<proteinExistence type="predicted"/>
<feature type="chain" id="PRO_5045383049" evidence="1">
    <location>
        <begin position="19"/>
        <end position="168"/>
    </location>
</feature>
<comment type="caution">
    <text evidence="2">The sequence shown here is derived from an EMBL/GenBank/DDBJ whole genome shotgun (WGS) entry which is preliminary data.</text>
</comment>
<keyword evidence="3" id="KW-1185">Reference proteome</keyword>
<evidence type="ECO:0000256" key="1">
    <source>
        <dbReference type="SAM" id="SignalP"/>
    </source>
</evidence>
<gene>
    <name evidence="2" type="ORF">ATI02_6061</name>
</gene>
<evidence type="ECO:0000313" key="2">
    <source>
        <dbReference type="EMBL" id="PKA72954.1"/>
    </source>
</evidence>
<protein>
    <submittedName>
        <fullName evidence="2">Colicin import membrane protein</fullName>
    </submittedName>
</protein>
<name>A0ABX4Q831_9PSED</name>
<dbReference type="RefSeq" id="WP_146166094.1">
    <property type="nucleotide sequence ID" value="NZ_PHHE01000001.1"/>
</dbReference>
<organism evidence="2 3">
    <name type="scientific">Pseudomonas baetica</name>
    <dbReference type="NCBI Taxonomy" id="674054"/>
    <lineage>
        <taxon>Bacteria</taxon>
        <taxon>Pseudomonadati</taxon>
        <taxon>Pseudomonadota</taxon>
        <taxon>Gammaproteobacteria</taxon>
        <taxon>Pseudomonadales</taxon>
        <taxon>Pseudomonadaceae</taxon>
        <taxon>Pseudomonas</taxon>
    </lineage>
</organism>